<comment type="caution">
    <text evidence="1">The sequence shown here is derived from an EMBL/GenBank/DDBJ whole genome shotgun (WGS) entry which is preliminary data.</text>
</comment>
<protein>
    <submittedName>
        <fullName evidence="1">Uncharacterized protein</fullName>
    </submittedName>
</protein>
<dbReference type="AlphaFoldDB" id="A0A1G2P309"/>
<dbReference type="EMBL" id="MHSH01000012">
    <property type="protein sequence ID" value="OHA42099.1"/>
    <property type="molecule type" value="Genomic_DNA"/>
</dbReference>
<evidence type="ECO:0000313" key="1">
    <source>
        <dbReference type="EMBL" id="OHA42099.1"/>
    </source>
</evidence>
<accession>A0A1G2P309</accession>
<name>A0A1G2P309_9BACT</name>
<sequence>MGHSAYRKFIVLNFAYGTGPYLRCLDLALAFNQELQVRGRERLGIIVPWVYGEKQKSIICQEFFAHDKRYPGEILFDRRLGSILKSVFYSGSKYEKVLEKWASNVRVISAKANRHLSGVLDLETIIGEKVRIKGENIVVELSRSPRIRYEVAPAYFTSFGYLGEILERSRNVRKGLIDVKPSLLKEGSKAADWVEGSYRLHCLSYPATFTSLNLSLGDDSKRYYKDEIIVPPIGPTPKLNEKIIAPGIFVTISGVSGLKRLYKEAKKLGVAIYSNDVKSALGSIRSLPDLISNNNIIFQFARAGWSSVWLSMIVGTPLVVPSFDPKDDPEIYWNNKAVEELGIGIVYRGQCFDKLMGQVVGIRRKQVAIKERILKKWGTLNGLVVCAKIFVDDFLRGEL</sequence>
<organism evidence="1 2">
    <name type="scientific">Candidatus Taylorbacteria bacterium RIFCSPLOWO2_02_FULL_46_40</name>
    <dbReference type="NCBI Taxonomy" id="1802329"/>
    <lineage>
        <taxon>Bacteria</taxon>
        <taxon>Candidatus Tayloriibacteriota</taxon>
    </lineage>
</organism>
<proteinExistence type="predicted"/>
<evidence type="ECO:0000313" key="2">
    <source>
        <dbReference type="Proteomes" id="UP000176429"/>
    </source>
</evidence>
<dbReference type="Proteomes" id="UP000176429">
    <property type="component" value="Unassembled WGS sequence"/>
</dbReference>
<reference evidence="1 2" key="1">
    <citation type="journal article" date="2016" name="Nat. Commun.">
        <title>Thousands of microbial genomes shed light on interconnected biogeochemical processes in an aquifer system.</title>
        <authorList>
            <person name="Anantharaman K."/>
            <person name="Brown C.T."/>
            <person name="Hug L.A."/>
            <person name="Sharon I."/>
            <person name="Castelle C.J."/>
            <person name="Probst A.J."/>
            <person name="Thomas B.C."/>
            <person name="Singh A."/>
            <person name="Wilkins M.J."/>
            <person name="Karaoz U."/>
            <person name="Brodie E.L."/>
            <person name="Williams K.H."/>
            <person name="Hubbard S.S."/>
            <person name="Banfield J.F."/>
        </authorList>
    </citation>
    <scope>NUCLEOTIDE SEQUENCE [LARGE SCALE GENOMIC DNA]</scope>
</reference>
<gene>
    <name evidence="1" type="ORF">A3H68_03280</name>
</gene>